<dbReference type="Proteomes" id="UP000192247">
    <property type="component" value="Unassembled WGS sequence"/>
</dbReference>
<accession>A0A1V9XZZ0</accession>
<evidence type="ECO:0000313" key="1">
    <source>
        <dbReference type="EMBL" id="OQR79056.1"/>
    </source>
</evidence>
<dbReference type="EMBL" id="MNPL01001536">
    <property type="protein sequence ID" value="OQR79056.1"/>
    <property type="molecule type" value="Genomic_DNA"/>
</dbReference>
<sequence>MASLEAIQSTHTVRVPRPLHVVSLEEAVLPKYCHIGTTV</sequence>
<proteinExistence type="predicted"/>
<dbReference type="InParanoid" id="A0A1V9XZZ0"/>
<protein>
    <submittedName>
        <fullName evidence="1">Uncharacterized protein</fullName>
    </submittedName>
</protein>
<gene>
    <name evidence="1" type="ORF">BIW11_02624</name>
</gene>
<reference evidence="1 2" key="1">
    <citation type="journal article" date="2017" name="Gigascience">
        <title>Draft genome of the honey bee ectoparasitic mite, Tropilaelaps mercedesae, is shaped by the parasitic life history.</title>
        <authorList>
            <person name="Dong X."/>
            <person name="Armstrong S.D."/>
            <person name="Xia D."/>
            <person name="Makepeace B.L."/>
            <person name="Darby A.C."/>
            <person name="Kadowaki T."/>
        </authorList>
    </citation>
    <scope>NUCLEOTIDE SEQUENCE [LARGE SCALE GENOMIC DNA]</scope>
    <source>
        <strain evidence="1">Wuxi-XJTLU</strain>
    </source>
</reference>
<keyword evidence="2" id="KW-1185">Reference proteome</keyword>
<dbReference type="AlphaFoldDB" id="A0A1V9XZZ0"/>
<evidence type="ECO:0000313" key="2">
    <source>
        <dbReference type="Proteomes" id="UP000192247"/>
    </source>
</evidence>
<organism evidence="1 2">
    <name type="scientific">Tropilaelaps mercedesae</name>
    <dbReference type="NCBI Taxonomy" id="418985"/>
    <lineage>
        <taxon>Eukaryota</taxon>
        <taxon>Metazoa</taxon>
        <taxon>Ecdysozoa</taxon>
        <taxon>Arthropoda</taxon>
        <taxon>Chelicerata</taxon>
        <taxon>Arachnida</taxon>
        <taxon>Acari</taxon>
        <taxon>Parasitiformes</taxon>
        <taxon>Mesostigmata</taxon>
        <taxon>Gamasina</taxon>
        <taxon>Dermanyssoidea</taxon>
        <taxon>Laelapidae</taxon>
        <taxon>Tropilaelaps</taxon>
    </lineage>
</organism>
<comment type="caution">
    <text evidence="1">The sequence shown here is derived from an EMBL/GenBank/DDBJ whole genome shotgun (WGS) entry which is preliminary data.</text>
</comment>
<name>A0A1V9XZZ0_9ACAR</name>